<dbReference type="PANTHER" id="PTHR23201">
    <property type="entry name" value="EXTENSIN, PROLINE-RICH PROTEIN"/>
    <property type="match status" value="1"/>
</dbReference>
<dbReference type="InterPro" id="IPR003854">
    <property type="entry name" value="GASA"/>
</dbReference>
<dbReference type="PANTHER" id="PTHR23201:SF155">
    <property type="entry name" value="GASA_GAST_SNAKIN"/>
    <property type="match status" value="1"/>
</dbReference>
<evidence type="ECO:0000256" key="1">
    <source>
        <dbReference type="ARBA" id="ARBA00010582"/>
    </source>
</evidence>
<evidence type="ECO:0000256" key="2">
    <source>
        <dbReference type="ARBA" id="ARBA00022941"/>
    </source>
</evidence>
<keyword evidence="5" id="KW-1185">Reference proteome</keyword>
<name>A0AAU9S1L1_THLAR</name>
<evidence type="ECO:0000313" key="4">
    <source>
        <dbReference type="EMBL" id="CAH2052843.1"/>
    </source>
</evidence>
<accession>A0AAU9S1L1</accession>
<reference evidence="4 5" key="1">
    <citation type="submission" date="2022-03" db="EMBL/GenBank/DDBJ databases">
        <authorList>
            <person name="Nunn A."/>
            <person name="Chopra R."/>
            <person name="Nunn A."/>
            <person name="Contreras Garrido A."/>
        </authorList>
    </citation>
    <scope>NUCLEOTIDE SEQUENCE [LARGE SCALE GENOMIC DNA]</scope>
</reference>
<comment type="similarity">
    <text evidence="1">Belongs to the GASA family.</text>
</comment>
<dbReference type="EMBL" id="OU466859">
    <property type="protein sequence ID" value="CAH2052843.1"/>
    <property type="molecule type" value="Genomic_DNA"/>
</dbReference>
<organism evidence="4 5">
    <name type="scientific">Thlaspi arvense</name>
    <name type="common">Field penny-cress</name>
    <dbReference type="NCBI Taxonomy" id="13288"/>
    <lineage>
        <taxon>Eukaryota</taxon>
        <taxon>Viridiplantae</taxon>
        <taxon>Streptophyta</taxon>
        <taxon>Embryophyta</taxon>
        <taxon>Tracheophyta</taxon>
        <taxon>Spermatophyta</taxon>
        <taxon>Magnoliopsida</taxon>
        <taxon>eudicotyledons</taxon>
        <taxon>Gunneridae</taxon>
        <taxon>Pentapetalae</taxon>
        <taxon>rosids</taxon>
        <taxon>malvids</taxon>
        <taxon>Brassicales</taxon>
        <taxon>Brassicaceae</taxon>
        <taxon>Thlaspideae</taxon>
        <taxon>Thlaspi</taxon>
    </lineage>
</organism>
<evidence type="ECO:0000256" key="3">
    <source>
        <dbReference type="SAM" id="SignalP"/>
    </source>
</evidence>
<protein>
    <submittedName>
        <fullName evidence="4">Uncharacterized protein</fullName>
    </submittedName>
</protein>
<gene>
    <name evidence="4" type="ORF">TAV2_LOCUS10864</name>
</gene>
<dbReference type="Pfam" id="PF02704">
    <property type="entry name" value="GASA"/>
    <property type="match status" value="2"/>
</dbReference>
<dbReference type="Proteomes" id="UP000836841">
    <property type="component" value="Chromosome 3"/>
</dbReference>
<dbReference type="AlphaFoldDB" id="A0AAU9S1L1"/>
<sequence>MAKFIAVFIVVAFLFATQFSNANELQNPSESIHTQGREGSLKAGECPAACNVRCSATSHKSACLMYCNQCCNKCLCVPSGTYGHKEECPCYNNWKTQEVAFLFATQFSNQGREGSLKAGECPAACNVRCSATSHKSACLMYCNQCCNKCLCVPSGTYSHKEECPCYNNWKTQEGGPKCP</sequence>
<dbReference type="GO" id="GO:0009740">
    <property type="term" value="P:gibberellic acid mediated signaling pathway"/>
    <property type="evidence" value="ECO:0007669"/>
    <property type="project" value="UniProtKB-KW"/>
</dbReference>
<keyword evidence="3" id="KW-0732">Signal</keyword>
<evidence type="ECO:0000313" key="5">
    <source>
        <dbReference type="Proteomes" id="UP000836841"/>
    </source>
</evidence>
<feature type="signal peptide" evidence="3">
    <location>
        <begin position="1"/>
        <end position="22"/>
    </location>
</feature>
<feature type="chain" id="PRO_5043415052" evidence="3">
    <location>
        <begin position="23"/>
        <end position="179"/>
    </location>
</feature>
<keyword evidence="2" id="KW-0939">Gibberellin signaling pathway</keyword>
<proteinExistence type="inferred from homology"/>